<accession>A0A9N9SDB3</accession>
<feature type="region of interest" description="Disordered" evidence="1">
    <location>
        <begin position="678"/>
        <end position="700"/>
    </location>
</feature>
<feature type="region of interest" description="Disordered" evidence="1">
    <location>
        <begin position="582"/>
        <end position="643"/>
    </location>
</feature>
<organism evidence="2 3">
    <name type="scientific">Phaedon cochleariae</name>
    <name type="common">Mustard beetle</name>
    <dbReference type="NCBI Taxonomy" id="80249"/>
    <lineage>
        <taxon>Eukaryota</taxon>
        <taxon>Metazoa</taxon>
        <taxon>Ecdysozoa</taxon>
        <taxon>Arthropoda</taxon>
        <taxon>Hexapoda</taxon>
        <taxon>Insecta</taxon>
        <taxon>Pterygota</taxon>
        <taxon>Neoptera</taxon>
        <taxon>Endopterygota</taxon>
        <taxon>Coleoptera</taxon>
        <taxon>Polyphaga</taxon>
        <taxon>Cucujiformia</taxon>
        <taxon>Chrysomeloidea</taxon>
        <taxon>Chrysomelidae</taxon>
        <taxon>Chrysomelinae</taxon>
        <taxon>Chrysomelini</taxon>
        <taxon>Phaedon</taxon>
    </lineage>
</organism>
<feature type="compositionally biased region" description="Pro residues" evidence="1">
    <location>
        <begin position="604"/>
        <end position="614"/>
    </location>
</feature>
<name>A0A9N9SDB3_PHACE</name>
<evidence type="ECO:0000313" key="3">
    <source>
        <dbReference type="Proteomes" id="UP001153737"/>
    </source>
</evidence>
<gene>
    <name evidence="2" type="ORF">PHAECO_LOCUS3370</name>
</gene>
<dbReference type="EMBL" id="OU896718">
    <property type="protein sequence ID" value="CAG9815352.1"/>
    <property type="molecule type" value="Genomic_DNA"/>
</dbReference>
<dbReference type="Proteomes" id="UP001153737">
    <property type="component" value="Chromosome 12"/>
</dbReference>
<feature type="region of interest" description="Disordered" evidence="1">
    <location>
        <begin position="100"/>
        <end position="229"/>
    </location>
</feature>
<feature type="compositionally biased region" description="Polar residues" evidence="1">
    <location>
        <begin position="194"/>
        <end position="208"/>
    </location>
</feature>
<keyword evidence="3" id="KW-1185">Reference proteome</keyword>
<feature type="compositionally biased region" description="Basic and acidic residues" evidence="1">
    <location>
        <begin position="631"/>
        <end position="643"/>
    </location>
</feature>
<evidence type="ECO:0000313" key="2">
    <source>
        <dbReference type="EMBL" id="CAG9815352.1"/>
    </source>
</evidence>
<feature type="region of interest" description="Disordered" evidence="1">
    <location>
        <begin position="535"/>
        <end position="558"/>
    </location>
</feature>
<reference evidence="2" key="1">
    <citation type="submission" date="2022-01" db="EMBL/GenBank/DDBJ databases">
        <authorList>
            <person name="King R."/>
        </authorList>
    </citation>
    <scope>NUCLEOTIDE SEQUENCE</scope>
</reference>
<proteinExistence type="predicted"/>
<feature type="compositionally biased region" description="Low complexity" evidence="1">
    <location>
        <begin position="538"/>
        <end position="550"/>
    </location>
</feature>
<dbReference type="OrthoDB" id="5831756at2759"/>
<reference evidence="2" key="2">
    <citation type="submission" date="2022-10" db="EMBL/GenBank/DDBJ databases">
        <authorList>
            <consortium name="ENA_rothamsted_submissions"/>
            <consortium name="culmorum"/>
            <person name="King R."/>
        </authorList>
    </citation>
    <scope>NUCLEOTIDE SEQUENCE</scope>
</reference>
<sequence length="700" mass="79509">MVCSRRPDRHVEDTRDERRRNESNKLLRVHLDILVFSRDIKARRPSLERQSTLYDDCSYYDYTTSIQNDTGNSSHHVLEQIPSCDEYYDVQPYSYQDDRFGQEEEDRQWDSGGFHPYPPHPRPKKLPSIPAIQKPLPHSDTYSVYEEPSRPTSTNRRKMPQIPTKRTSWRQEPSEGSHTPEYSHRGASLPPTPTKTSKMSSRLSQVLASNGRAPTPGRQLPKPVSNYSARAKRNRLIKRTSSADYADNFTENDYVRTGATSALDNYNEDYNYAYQSNDNLPLDPEEDIYVRTEQTNSYYSQNPDYNQSYYDVKIPVPPRKKLLGENDANFVQQNTDSLESRDDELKDSFETPVSSMSSSLQIIKPNAYPEASSELMSPNIAQKNILNAMSHQGELDQLRALENTNPSSLTVAQVHNHNSLGSNKTFMKQLSCVDNGYYMQGQFDGMKDSQMTYGSLGQEDSYLEVQESVESYVEDETEDSVAYGSNTGIGTAQAINHDSPLSVIHVESREDEQQTLRSRESSQVSVAVDPFHATALKQRQQQQQQQQAQAVVPRRSSGAETAYQNFNDNLLCDDTDQFPTSYPRVKPAALDAPLVRQPSVRRSPPTPEKPPETPPKALDEPAPAPVTQPAPDHREDEAGDHRPKITAQQRWLWAYNKIIMQMDGDLFDIMYDFRVTSKTPKSSHLSINKSSNQSKPRAGK</sequence>
<evidence type="ECO:0000256" key="1">
    <source>
        <dbReference type="SAM" id="MobiDB-lite"/>
    </source>
</evidence>
<protein>
    <submittedName>
        <fullName evidence="2">Uncharacterized protein</fullName>
    </submittedName>
</protein>
<feature type="compositionally biased region" description="Polar residues" evidence="1">
    <location>
        <begin position="164"/>
        <end position="177"/>
    </location>
</feature>
<feature type="region of interest" description="Disordered" evidence="1">
    <location>
        <begin position="1"/>
        <end position="20"/>
    </location>
</feature>
<dbReference type="AlphaFoldDB" id="A0A9N9SDB3"/>